<protein>
    <submittedName>
        <fullName evidence="1">Dedicator of cytokinesis protein 11-like</fullName>
    </submittedName>
</protein>
<dbReference type="EMBL" id="MNPL01027719">
    <property type="protein sequence ID" value="OQR67720.1"/>
    <property type="molecule type" value="Genomic_DNA"/>
</dbReference>
<sequence length="189" mass="20718">MALVEFDAQLKPNNHNPSAATPSYGLRFAVFHGRRLCEICSFPCSAITVRCLCTAAQHSPGKIIPSSNIISVGPALPVVCCGPVDNARSYGRWNPVNKDGSGFPTSTRMAERKFSRSLAKPGSAAQARETVREAVRERTSAWLPYGSRITPRHAHHRVKDCRRLRKGALTRTAQGPGTQCFHGRARRPQ</sequence>
<comment type="caution">
    <text evidence="1">The sequence shown here is derived from an EMBL/GenBank/DDBJ whole genome shotgun (WGS) entry which is preliminary data.</text>
</comment>
<evidence type="ECO:0000313" key="2">
    <source>
        <dbReference type="Proteomes" id="UP000192247"/>
    </source>
</evidence>
<proteinExistence type="predicted"/>
<accession>A0A1V9X245</accession>
<dbReference type="InParanoid" id="A0A1V9X245"/>
<dbReference type="AlphaFoldDB" id="A0A1V9X245"/>
<dbReference type="Proteomes" id="UP000192247">
    <property type="component" value="Unassembled WGS sequence"/>
</dbReference>
<name>A0A1V9X245_9ACAR</name>
<keyword evidence="2" id="KW-1185">Reference proteome</keyword>
<evidence type="ECO:0000313" key="1">
    <source>
        <dbReference type="EMBL" id="OQR67720.1"/>
    </source>
</evidence>
<gene>
    <name evidence="1" type="ORF">BIW11_04711</name>
</gene>
<reference evidence="1 2" key="1">
    <citation type="journal article" date="2017" name="Gigascience">
        <title>Draft genome of the honey bee ectoparasitic mite, Tropilaelaps mercedesae, is shaped by the parasitic life history.</title>
        <authorList>
            <person name="Dong X."/>
            <person name="Armstrong S.D."/>
            <person name="Xia D."/>
            <person name="Makepeace B.L."/>
            <person name="Darby A.C."/>
            <person name="Kadowaki T."/>
        </authorList>
    </citation>
    <scope>NUCLEOTIDE SEQUENCE [LARGE SCALE GENOMIC DNA]</scope>
    <source>
        <strain evidence="1">Wuxi-XJTLU</strain>
    </source>
</reference>
<organism evidence="1 2">
    <name type="scientific">Tropilaelaps mercedesae</name>
    <dbReference type="NCBI Taxonomy" id="418985"/>
    <lineage>
        <taxon>Eukaryota</taxon>
        <taxon>Metazoa</taxon>
        <taxon>Ecdysozoa</taxon>
        <taxon>Arthropoda</taxon>
        <taxon>Chelicerata</taxon>
        <taxon>Arachnida</taxon>
        <taxon>Acari</taxon>
        <taxon>Parasitiformes</taxon>
        <taxon>Mesostigmata</taxon>
        <taxon>Gamasina</taxon>
        <taxon>Dermanyssoidea</taxon>
        <taxon>Laelapidae</taxon>
        <taxon>Tropilaelaps</taxon>
    </lineage>
</organism>